<dbReference type="InterPro" id="IPR001638">
    <property type="entry name" value="Solute-binding_3/MltF_N"/>
</dbReference>
<dbReference type="SUPFAM" id="SSF53850">
    <property type="entry name" value="Periplasmic binding protein-like II"/>
    <property type="match status" value="1"/>
</dbReference>
<keyword evidence="1" id="KW-0732">Signal</keyword>
<comment type="caution">
    <text evidence="3">The sequence shown here is derived from an EMBL/GenBank/DDBJ whole genome shotgun (WGS) entry which is preliminary data.</text>
</comment>
<evidence type="ECO:0000313" key="3">
    <source>
        <dbReference type="EMBL" id="MCV2883480.1"/>
    </source>
</evidence>
<gene>
    <name evidence="3" type="ORF">OE749_02055</name>
</gene>
<dbReference type="PANTHER" id="PTHR38834:SF3">
    <property type="entry name" value="SOLUTE-BINDING PROTEIN FAMILY 3_N-TERMINAL DOMAIN-CONTAINING PROTEIN"/>
    <property type="match status" value="1"/>
</dbReference>
<proteinExistence type="predicted"/>
<keyword evidence="4" id="KW-1185">Reference proteome</keyword>
<accession>A0ABT3A479</accession>
<feature type="chain" id="PRO_5045922310" evidence="1">
    <location>
        <begin position="31"/>
        <end position="253"/>
    </location>
</feature>
<name>A0ABT3A479_9ALTE</name>
<reference evidence="3 4" key="1">
    <citation type="submission" date="2022-10" db="EMBL/GenBank/DDBJ databases">
        <title>Aestuariibacter sp. AA17 isolated from Montipora capitata coral fragment.</title>
        <authorList>
            <person name="Emsley S.A."/>
            <person name="Pfannmuller K.M."/>
            <person name="Loughran R.M."/>
            <person name="Shlafstein M."/>
            <person name="Papke E."/>
            <person name="Saw J.H."/>
            <person name="Ushijima B."/>
            <person name="Videau P."/>
        </authorList>
    </citation>
    <scope>NUCLEOTIDE SEQUENCE [LARGE SCALE GENOMIC DNA]</scope>
    <source>
        <strain evidence="3 4">AA17</strain>
    </source>
</reference>
<dbReference type="Proteomes" id="UP001652504">
    <property type="component" value="Unassembled WGS sequence"/>
</dbReference>
<dbReference type="RefSeq" id="WP_263710678.1">
    <property type="nucleotide sequence ID" value="NZ_JAOWKX010000001.1"/>
</dbReference>
<organism evidence="3 4">
    <name type="scientific">Fluctibacter corallii</name>
    <dbReference type="NCBI Taxonomy" id="2984329"/>
    <lineage>
        <taxon>Bacteria</taxon>
        <taxon>Pseudomonadati</taxon>
        <taxon>Pseudomonadota</taxon>
        <taxon>Gammaproteobacteria</taxon>
        <taxon>Alteromonadales</taxon>
        <taxon>Alteromonadaceae</taxon>
        <taxon>Fluctibacter</taxon>
    </lineage>
</organism>
<feature type="signal peptide" evidence="1">
    <location>
        <begin position="1"/>
        <end position="30"/>
    </location>
</feature>
<dbReference type="EMBL" id="JAOWKX010000001">
    <property type="protein sequence ID" value="MCV2883480.1"/>
    <property type="molecule type" value="Genomic_DNA"/>
</dbReference>
<sequence length="253" mass="28808">MISIAKELPPRFIKAIVLLTALMGATTSIAATLPTDKFDGKVSVVTEHWPPYNFLDEDDNLRGSATEKLRYILDNADLDYTIEVMPWVRAYALAKNQPNTLIYSIYRTEERENLFHWFCPLAKSVPQYIFKLRNRHDIALSNIKELKDLRIGVNRDAYAHQLLIKHGLKEHEHFSTTTDVSHFLPLLLKGRVDLIVDTKSGLQQKLDKLSLPYDTVETVLTLVDDMVCVAANRQSDPQLLEALSKQFESNAAN</sequence>
<dbReference type="Pfam" id="PF00497">
    <property type="entry name" value="SBP_bac_3"/>
    <property type="match status" value="1"/>
</dbReference>
<evidence type="ECO:0000259" key="2">
    <source>
        <dbReference type="Pfam" id="PF00497"/>
    </source>
</evidence>
<protein>
    <submittedName>
        <fullName evidence="3">Transporter substrate-binding domain-containing protein</fullName>
    </submittedName>
</protein>
<dbReference type="Gene3D" id="3.40.190.10">
    <property type="entry name" value="Periplasmic binding protein-like II"/>
    <property type="match status" value="2"/>
</dbReference>
<evidence type="ECO:0000256" key="1">
    <source>
        <dbReference type="SAM" id="SignalP"/>
    </source>
</evidence>
<evidence type="ECO:0000313" key="4">
    <source>
        <dbReference type="Proteomes" id="UP001652504"/>
    </source>
</evidence>
<feature type="domain" description="Solute-binding protein family 3/N-terminal" evidence="2">
    <location>
        <begin position="45"/>
        <end position="249"/>
    </location>
</feature>
<dbReference type="PANTHER" id="PTHR38834">
    <property type="entry name" value="PERIPLASMIC SUBSTRATE BINDING PROTEIN FAMILY 3"/>
    <property type="match status" value="1"/>
</dbReference>